<sequence>MPSLAYAMRVKPNQPENSPVRIELTKVRSALVLIFAAVAVFLLLNWALVTLRGLLMTILLAWLFSVSIEPVVSYLEKRKWRRGAATGAVMFGIVAGFAGFIALFGQLLFTQAASLLTTAPDIVRSVVSWINRNFDTTIDPQQLIESLNLTSSQATNLATSLAGGLVGFISALFGFVINLLAFMLFLFYLSADAPKVKRTIAQALPPKQQEVFSRIWNISIAKAGGFVLTRVVLALASFVITALFLLLLGVPYWLPISLFTAVVSQFIPNIGTYIGIALPALVALSENLTLAIAVVVFGVVYQQFENFILAPKLAAKALAIHPAVAFGAVLAGGTMLGAVGAFIAIPVMAIIVAIITTYLQRYEITEV</sequence>
<dbReference type="EMBL" id="CAEZTT010000174">
    <property type="protein sequence ID" value="CAB4584737.1"/>
    <property type="molecule type" value="Genomic_DNA"/>
</dbReference>
<accession>A0A6J6F935</accession>
<dbReference type="GO" id="GO:0055085">
    <property type="term" value="P:transmembrane transport"/>
    <property type="evidence" value="ECO:0007669"/>
    <property type="project" value="TreeGrafter"/>
</dbReference>
<dbReference type="Pfam" id="PF01594">
    <property type="entry name" value="AI-2E_transport"/>
    <property type="match status" value="1"/>
</dbReference>
<evidence type="ECO:0000256" key="5">
    <source>
        <dbReference type="ARBA" id="ARBA00022692"/>
    </source>
</evidence>
<evidence type="ECO:0000256" key="3">
    <source>
        <dbReference type="ARBA" id="ARBA00022448"/>
    </source>
</evidence>
<gene>
    <name evidence="9" type="ORF">UFOPK1726_01153</name>
</gene>
<comment type="similarity">
    <text evidence="2">Belongs to the autoinducer-2 exporter (AI-2E) (TC 2.A.86) family.</text>
</comment>
<dbReference type="PANTHER" id="PTHR21716:SF53">
    <property type="entry name" value="PERMEASE PERM-RELATED"/>
    <property type="match status" value="1"/>
</dbReference>
<name>A0A6J6F935_9ZZZZ</name>
<evidence type="ECO:0000256" key="7">
    <source>
        <dbReference type="ARBA" id="ARBA00023136"/>
    </source>
</evidence>
<dbReference type="PANTHER" id="PTHR21716">
    <property type="entry name" value="TRANSMEMBRANE PROTEIN"/>
    <property type="match status" value="1"/>
</dbReference>
<evidence type="ECO:0000256" key="2">
    <source>
        <dbReference type="ARBA" id="ARBA00009773"/>
    </source>
</evidence>
<evidence type="ECO:0000313" key="9">
    <source>
        <dbReference type="EMBL" id="CAB4584737.1"/>
    </source>
</evidence>
<evidence type="ECO:0000256" key="6">
    <source>
        <dbReference type="ARBA" id="ARBA00022989"/>
    </source>
</evidence>
<keyword evidence="4" id="KW-1003">Cell membrane</keyword>
<feature type="transmembrane region" description="Helical" evidence="8">
    <location>
        <begin position="313"/>
        <end position="332"/>
    </location>
</feature>
<feature type="transmembrane region" description="Helical" evidence="8">
    <location>
        <begin position="165"/>
        <end position="189"/>
    </location>
</feature>
<evidence type="ECO:0000256" key="8">
    <source>
        <dbReference type="SAM" id="Phobius"/>
    </source>
</evidence>
<organism evidence="9">
    <name type="scientific">freshwater metagenome</name>
    <dbReference type="NCBI Taxonomy" id="449393"/>
    <lineage>
        <taxon>unclassified sequences</taxon>
        <taxon>metagenomes</taxon>
        <taxon>ecological metagenomes</taxon>
    </lineage>
</organism>
<feature type="transmembrane region" description="Helical" evidence="8">
    <location>
        <begin position="231"/>
        <end position="254"/>
    </location>
</feature>
<evidence type="ECO:0000256" key="1">
    <source>
        <dbReference type="ARBA" id="ARBA00004651"/>
    </source>
</evidence>
<proteinExistence type="inferred from homology"/>
<evidence type="ECO:0000256" key="4">
    <source>
        <dbReference type="ARBA" id="ARBA00022475"/>
    </source>
</evidence>
<reference evidence="9" key="1">
    <citation type="submission" date="2020-05" db="EMBL/GenBank/DDBJ databases">
        <authorList>
            <person name="Chiriac C."/>
            <person name="Salcher M."/>
            <person name="Ghai R."/>
            <person name="Kavagutti S V."/>
        </authorList>
    </citation>
    <scope>NUCLEOTIDE SEQUENCE</scope>
</reference>
<protein>
    <submittedName>
        <fullName evidence="9">Unannotated protein</fullName>
    </submittedName>
</protein>
<feature type="transmembrane region" description="Helical" evidence="8">
    <location>
        <begin position="30"/>
        <end position="48"/>
    </location>
</feature>
<feature type="transmembrane region" description="Helical" evidence="8">
    <location>
        <begin position="338"/>
        <end position="359"/>
    </location>
</feature>
<keyword evidence="7 8" id="KW-0472">Membrane</keyword>
<keyword evidence="6 8" id="KW-1133">Transmembrane helix</keyword>
<feature type="transmembrane region" description="Helical" evidence="8">
    <location>
        <begin position="274"/>
        <end position="301"/>
    </location>
</feature>
<dbReference type="AlphaFoldDB" id="A0A6J6F935"/>
<feature type="transmembrane region" description="Helical" evidence="8">
    <location>
        <begin position="87"/>
        <end position="109"/>
    </location>
</feature>
<dbReference type="GO" id="GO:0005886">
    <property type="term" value="C:plasma membrane"/>
    <property type="evidence" value="ECO:0007669"/>
    <property type="project" value="UniProtKB-SubCell"/>
</dbReference>
<keyword evidence="3" id="KW-0813">Transport</keyword>
<keyword evidence="5 8" id="KW-0812">Transmembrane</keyword>
<dbReference type="InterPro" id="IPR002549">
    <property type="entry name" value="AI-2E-like"/>
</dbReference>
<feature type="transmembrane region" description="Helical" evidence="8">
    <location>
        <begin position="54"/>
        <end position="75"/>
    </location>
</feature>
<comment type="subcellular location">
    <subcellularLocation>
        <location evidence="1">Cell membrane</location>
        <topology evidence="1">Multi-pass membrane protein</topology>
    </subcellularLocation>
</comment>